<organism evidence="1">
    <name type="scientific">Brassica napus</name>
    <name type="common">Rape</name>
    <dbReference type="NCBI Taxonomy" id="3708"/>
    <lineage>
        <taxon>Eukaryota</taxon>
        <taxon>Viridiplantae</taxon>
        <taxon>Streptophyta</taxon>
        <taxon>Embryophyta</taxon>
        <taxon>Tracheophyta</taxon>
        <taxon>Spermatophyta</taxon>
        <taxon>Magnoliopsida</taxon>
        <taxon>eudicotyledons</taxon>
        <taxon>Gunneridae</taxon>
        <taxon>Pentapetalae</taxon>
        <taxon>rosids</taxon>
        <taxon>malvids</taxon>
        <taxon>Brassicales</taxon>
        <taxon>Brassicaceae</taxon>
        <taxon>Brassiceae</taxon>
        <taxon>Brassica</taxon>
    </lineage>
</organism>
<evidence type="ECO:0000313" key="1">
    <source>
        <dbReference type="EMBL" id="CAF1696703.1"/>
    </source>
</evidence>
<protein>
    <submittedName>
        <fullName evidence="1">(rape) hypothetical protein</fullName>
    </submittedName>
</protein>
<reference evidence="1" key="1">
    <citation type="submission" date="2021-01" db="EMBL/GenBank/DDBJ databases">
        <authorList>
            <consortium name="Genoscope - CEA"/>
            <person name="William W."/>
        </authorList>
    </citation>
    <scope>NUCLEOTIDE SEQUENCE</scope>
</reference>
<proteinExistence type="predicted"/>
<name>A0A816I1S4_BRANA</name>
<dbReference type="AlphaFoldDB" id="A0A816I1S4"/>
<accession>A0A816I1S4</accession>
<dbReference type="EMBL" id="HG994367">
    <property type="protein sequence ID" value="CAF1696703.1"/>
    <property type="molecule type" value="Genomic_DNA"/>
</dbReference>
<dbReference type="Proteomes" id="UP001295469">
    <property type="component" value="Chromosome C03"/>
</dbReference>
<gene>
    <name evidence="1" type="ORF">DARMORV10_C03P04020.1</name>
</gene>
<feature type="non-terminal residue" evidence="1">
    <location>
        <position position="1"/>
    </location>
</feature>
<sequence>ILQYSVNQNKHKPHKHKLNVTLVASATSVLILLNGDRRVNRREVRLLERLLLTHHLRHVLLLQQITPYRRTVSPLISTVVHDVVHRLGIRGRHDRLLIDRGGASDPILRRLRNGFEVLRVSARSGYLPWLLDVTPESLRKGRSRRRRCRWFRHC</sequence>